<comment type="caution">
    <text evidence="8">The sequence shown here is derived from an EMBL/GenBank/DDBJ whole genome shotgun (WGS) entry which is preliminary data.</text>
</comment>
<feature type="transmembrane region" description="Helical" evidence="6">
    <location>
        <begin position="6"/>
        <end position="29"/>
    </location>
</feature>
<evidence type="ECO:0000256" key="3">
    <source>
        <dbReference type="ARBA" id="ARBA00022692"/>
    </source>
</evidence>
<feature type="domain" description="Type II secretion system protein GspF" evidence="7">
    <location>
        <begin position="157"/>
        <end position="278"/>
    </location>
</feature>
<accession>A0A919TSW7</accession>
<evidence type="ECO:0000256" key="6">
    <source>
        <dbReference type="SAM" id="Phobius"/>
    </source>
</evidence>
<dbReference type="Gene3D" id="1.20.81.30">
    <property type="entry name" value="Type II secretion system (T2SS), domain F"/>
    <property type="match status" value="1"/>
</dbReference>
<evidence type="ECO:0000256" key="4">
    <source>
        <dbReference type="ARBA" id="ARBA00022989"/>
    </source>
</evidence>
<evidence type="ECO:0000256" key="2">
    <source>
        <dbReference type="ARBA" id="ARBA00022475"/>
    </source>
</evidence>
<keyword evidence="2" id="KW-1003">Cell membrane</keyword>
<evidence type="ECO:0000313" key="8">
    <source>
        <dbReference type="EMBL" id="GIF21843.1"/>
    </source>
</evidence>
<dbReference type="RefSeq" id="WP_203808831.1">
    <property type="nucleotide sequence ID" value="NZ_BOMY01000033.1"/>
</dbReference>
<keyword evidence="3 6" id="KW-0812">Transmembrane</keyword>
<dbReference type="PANTHER" id="PTHR35007">
    <property type="entry name" value="INTEGRAL MEMBRANE PROTEIN-RELATED"/>
    <property type="match status" value="1"/>
</dbReference>
<dbReference type="InterPro" id="IPR042094">
    <property type="entry name" value="T2SS_GspF_sf"/>
</dbReference>
<protein>
    <recommendedName>
        <fullName evidence="7">Type II secretion system protein GspF domain-containing protein</fullName>
    </recommendedName>
</protein>
<evidence type="ECO:0000256" key="1">
    <source>
        <dbReference type="ARBA" id="ARBA00004651"/>
    </source>
</evidence>
<reference evidence="8" key="1">
    <citation type="submission" date="2021-01" db="EMBL/GenBank/DDBJ databases">
        <title>Whole genome shotgun sequence of Actinoplanes tereljensis NBRC 105297.</title>
        <authorList>
            <person name="Komaki H."/>
            <person name="Tamura T."/>
        </authorList>
    </citation>
    <scope>NUCLEOTIDE SEQUENCE</scope>
    <source>
        <strain evidence="8">NBRC 105297</strain>
    </source>
</reference>
<comment type="subcellular location">
    <subcellularLocation>
        <location evidence="1">Cell membrane</location>
        <topology evidence="1">Multi-pass membrane protein</topology>
    </subcellularLocation>
</comment>
<dbReference type="Proteomes" id="UP000623608">
    <property type="component" value="Unassembled WGS sequence"/>
</dbReference>
<sequence>MVTGWGLFALFTAAGATFLVVWVILDLIFGRTPEQRRIASLKVFTHIERKKGDPPLRQILSVGGQIVEESPILTRYAARSEALLEQLSGTPKPTEWLWLRFLCAIAGFLLLALLLPMLLALPAGLVLGFVLPPVILKTMVKRRRARFSDELPNMLGLVLSSLRAGFTLQQSVEAAVRDDEGPVAEEFSRALSESRISGEFEDAMQRVGERTGSSEMNWLVMALRLQREVGGSLADVMQTTADTMRDRAYLRRQVQTLSAEGRMSAYVLMALPVFTAITLTIMRPGYIAPLYQEPLGWAMIGLAVFLMTVGIVWLRIAVKIEV</sequence>
<feature type="transmembrane region" description="Helical" evidence="6">
    <location>
        <begin position="97"/>
        <end position="115"/>
    </location>
</feature>
<feature type="transmembrane region" description="Helical" evidence="6">
    <location>
        <begin position="265"/>
        <end position="283"/>
    </location>
</feature>
<dbReference type="AlphaFoldDB" id="A0A919TSW7"/>
<evidence type="ECO:0000259" key="7">
    <source>
        <dbReference type="Pfam" id="PF00482"/>
    </source>
</evidence>
<name>A0A919TSW7_9ACTN</name>
<organism evidence="8 9">
    <name type="scientific">Paractinoplanes tereljensis</name>
    <dbReference type="NCBI Taxonomy" id="571912"/>
    <lineage>
        <taxon>Bacteria</taxon>
        <taxon>Bacillati</taxon>
        <taxon>Actinomycetota</taxon>
        <taxon>Actinomycetes</taxon>
        <taxon>Micromonosporales</taxon>
        <taxon>Micromonosporaceae</taxon>
        <taxon>Paractinoplanes</taxon>
    </lineage>
</organism>
<gene>
    <name evidence="8" type="ORF">Ate02nite_45730</name>
</gene>
<dbReference type="EMBL" id="BOMY01000033">
    <property type="protein sequence ID" value="GIF21843.1"/>
    <property type="molecule type" value="Genomic_DNA"/>
</dbReference>
<evidence type="ECO:0000256" key="5">
    <source>
        <dbReference type="ARBA" id="ARBA00023136"/>
    </source>
</evidence>
<evidence type="ECO:0000313" key="9">
    <source>
        <dbReference type="Proteomes" id="UP000623608"/>
    </source>
</evidence>
<keyword evidence="5 6" id="KW-0472">Membrane</keyword>
<keyword evidence="9" id="KW-1185">Reference proteome</keyword>
<dbReference type="PANTHER" id="PTHR35007:SF1">
    <property type="entry name" value="PILUS ASSEMBLY PROTEIN"/>
    <property type="match status" value="1"/>
</dbReference>
<feature type="transmembrane region" description="Helical" evidence="6">
    <location>
        <begin position="295"/>
        <end position="318"/>
    </location>
</feature>
<proteinExistence type="predicted"/>
<dbReference type="Pfam" id="PF00482">
    <property type="entry name" value="T2SSF"/>
    <property type="match status" value="1"/>
</dbReference>
<dbReference type="GO" id="GO:0005886">
    <property type="term" value="C:plasma membrane"/>
    <property type="evidence" value="ECO:0007669"/>
    <property type="project" value="UniProtKB-SubCell"/>
</dbReference>
<keyword evidence="4 6" id="KW-1133">Transmembrane helix</keyword>
<dbReference type="InterPro" id="IPR018076">
    <property type="entry name" value="T2SS_GspF_dom"/>
</dbReference>
<feature type="transmembrane region" description="Helical" evidence="6">
    <location>
        <begin position="121"/>
        <end position="140"/>
    </location>
</feature>